<reference evidence="1 2" key="1">
    <citation type="journal article" date="2018" name="Nat. Ecol. Evol.">
        <title>Shark genomes provide insights into elasmobranch evolution and the origin of vertebrates.</title>
        <authorList>
            <person name="Hara Y"/>
            <person name="Yamaguchi K"/>
            <person name="Onimaru K"/>
            <person name="Kadota M"/>
            <person name="Koyanagi M"/>
            <person name="Keeley SD"/>
            <person name="Tatsumi K"/>
            <person name="Tanaka K"/>
            <person name="Motone F"/>
            <person name="Kageyama Y"/>
            <person name="Nozu R"/>
            <person name="Adachi N"/>
            <person name="Nishimura O"/>
            <person name="Nakagawa R"/>
            <person name="Tanegashima C"/>
            <person name="Kiyatake I"/>
            <person name="Matsumoto R"/>
            <person name="Murakumo K"/>
            <person name="Nishida K"/>
            <person name="Terakita A"/>
            <person name="Kuratani S"/>
            <person name="Sato K"/>
            <person name="Hyodo S Kuraku.S."/>
        </authorList>
    </citation>
    <scope>NUCLEOTIDE SEQUENCE [LARGE SCALE GENOMIC DNA]</scope>
</reference>
<protein>
    <submittedName>
        <fullName evidence="1">Uncharacterized protein</fullName>
    </submittedName>
</protein>
<evidence type="ECO:0000313" key="2">
    <source>
        <dbReference type="Proteomes" id="UP000287033"/>
    </source>
</evidence>
<keyword evidence="2" id="KW-1185">Reference proteome</keyword>
<organism evidence="1 2">
    <name type="scientific">Chiloscyllium punctatum</name>
    <name type="common">Brownbanded bambooshark</name>
    <name type="synonym">Hemiscyllium punctatum</name>
    <dbReference type="NCBI Taxonomy" id="137246"/>
    <lineage>
        <taxon>Eukaryota</taxon>
        <taxon>Metazoa</taxon>
        <taxon>Chordata</taxon>
        <taxon>Craniata</taxon>
        <taxon>Vertebrata</taxon>
        <taxon>Chondrichthyes</taxon>
        <taxon>Elasmobranchii</taxon>
        <taxon>Galeomorphii</taxon>
        <taxon>Galeoidea</taxon>
        <taxon>Orectolobiformes</taxon>
        <taxon>Hemiscylliidae</taxon>
        <taxon>Chiloscyllium</taxon>
    </lineage>
</organism>
<name>A0A401TU52_CHIPU</name>
<dbReference type="AlphaFoldDB" id="A0A401TU52"/>
<comment type="caution">
    <text evidence="1">The sequence shown here is derived from an EMBL/GenBank/DDBJ whole genome shotgun (WGS) entry which is preliminary data.</text>
</comment>
<dbReference type="EMBL" id="BEZZ01174956">
    <property type="protein sequence ID" value="GCC46162.1"/>
    <property type="molecule type" value="Genomic_DNA"/>
</dbReference>
<proteinExistence type="predicted"/>
<accession>A0A401TU52</accession>
<evidence type="ECO:0000313" key="1">
    <source>
        <dbReference type="EMBL" id="GCC46162.1"/>
    </source>
</evidence>
<sequence>MGSPATGAKGGCALTVVMGSPAIGDSGGGARTVVMGSAAAEVNGGGAPMVVMGSAATGDNLDVLTQLRRDLQQKEPMLEEIKWV</sequence>
<gene>
    <name evidence="1" type="ORF">chiPu_0030116</name>
</gene>
<dbReference type="Proteomes" id="UP000287033">
    <property type="component" value="Unassembled WGS sequence"/>
</dbReference>